<dbReference type="GO" id="GO:0005737">
    <property type="term" value="C:cytoplasm"/>
    <property type="evidence" value="ECO:0007669"/>
    <property type="project" value="TreeGrafter"/>
</dbReference>
<dbReference type="OrthoDB" id="253091at2759"/>
<feature type="domain" description="Tyrosine specific protein phosphatases" evidence="7">
    <location>
        <begin position="100"/>
        <end position="146"/>
    </location>
</feature>
<dbReference type="InterPro" id="IPR000340">
    <property type="entry name" value="Dual-sp_phosphatase_cat-dom"/>
</dbReference>
<protein>
    <recommendedName>
        <fullName evidence="2">protein-tyrosine-phosphatase</fullName>
        <ecNumber evidence="2">3.1.3.48</ecNumber>
    </recommendedName>
</protein>
<evidence type="ECO:0000313" key="8">
    <source>
        <dbReference type="EMBL" id="CAD8140718.1"/>
    </source>
</evidence>
<evidence type="ECO:0000259" key="6">
    <source>
        <dbReference type="PROSITE" id="PS50054"/>
    </source>
</evidence>
<dbReference type="PROSITE" id="PS00383">
    <property type="entry name" value="TYR_PHOSPHATASE_1"/>
    <property type="match status" value="1"/>
</dbReference>
<comment type="caution">
    <text evidence="8">The sequence shown here is derived from an EMBL/GenBank/DDBJ whole genome shotgun (WGS) entry which is preliminary data.</text>
</comment>
<dbReference type="InterPro" id="IPR016130">
    <property type="entry name" value="Tyr_Pase_AS"/>
</dbReference>
<evidence type="ECO:0000256" key="4">
    <source>
        <dbReference type="ARBA" id="ARBA00022912"/>
    </source>
</evidence>
<dbReference type="FunFam" id="3.90.190.10:FF:000134">
    <property type="entry name" value="Uncharacterized protein"/>
    <property type="match status" value="1"/>
</dbReference>
<dbReference type="InterPro" id="IPR000387">
    <property type="entry name" value="Tyr_Pase_dom"/>
</dbReference>
<dbReference type="Proteomes" id="UP000689195">
    <property type="component" value="Unassembled WGS sequence"/>
</dbReference>
<evidence type="ECO:0000313" key="9">
    <source>
        <dbReference type="Proteomes" id="UP000689195"/>
    </source>
</evidence>
<evidence type="ECO:0000256" key="2">
    <source>
        <dbReference type="ARBA" id="ARBA00013064"/>
    </source>
</evidence>
<dbReference type="PROSITE" id="PS50056">
    <property type="entry name" value="TYR_PHOSPHATASE_2"/>
    <property type="match status" value="1"/>
</dbReference>
<accession>A0A8S1SLD8</accession>
<feature type="coiled-coil region" evidence="5">
    <location>
        <begin position="202"/>
        <end position="229"/>
    </location>
</feature>
<evidence type="ECO:0000256" key="1">
    <source>
        <dbReference type="ARBA" id="ARBA00008601"/>
    </source>
</evidence>
<dbReference type="SMART" id="SM00404">
    <property type="entry name" value="PTPc_motif"/>
    <property type="match status" value="1"/>
</dbReference>
<dbReference type="GO" id="GO:0008330">
    <property type="term" value="F:protein tyrosine/threonine phosphatase activity"/>
    <property type="evidence" value="ECO:0007669"/>
    <property type="project" value="TreeGrafter"/>
</dbReference>
<feature type="domain" description="Tyrosine-protein phosphatase" evidence="6">
    <location>
        <begin position="26"/>
        <end position="168"/>
    </location>
</feature>
<organism evidence="8 9">
    <name type="scientific">Paramecium pentaurelia</name>
    <dbReference type="NCBI Taxonomy" id="43138"/>
    <lineage>
        <taxon>Eukaryota</taxon>
        <taxon>Sar</taxon>
        <taxon>Alveolata</taxon>
        <taxon>Ciliophora</taxon>
        <taxon>Intramacronucleata</taxon>
        <taxon>Oligohymenophorea</taxon>
        <taxon>Peniculida</taxon>
        <taxon>Parameciidae</taxon>
        <taxon>Paramecium</taxon>
    </lineage>
</organism>
<dbReference type="GO" id="GO:0017017">
    <property type="term" value="F:MAP kinase tyrosine/serine/threonine phosphatase activity"/>
    <property type="evidence" value="ECO:0007669"/>
    <property type="project" value="TreeGrafter"/>
</dbReference>
<dbReference type="PANTHER" id="PTHR10159">
    <property type="entry name" value="DUAL SPECIFICITY PROTEIN PHOSPHATASE"/>
    <property type="match status" value="1"/>
</dbReference>
<sequence length="343" mass="40480">MFQSSLMKQKLIESYKKQMDDITCILDCGNIGSLYLGNIESACDFELLKKLKIKSIITICTSKIPIQISQSMRYYQHIILDDNENANISRHFEICFDFIEKGRSVGNVLVHCMAGISRSATIVAAYLMKKHSISSKEALQQLQRKRWQVYPNEGFIKQLLQYNEELIVQQKDLKNEGVSKNKQEINIEQIRNPIIFNNSNQKNSHQIEKKQQSDEYQKIRKKYIDTKNQQQQKKLMDYQTLQERRMSYHKKDNHDIEDQNNLFQQTSKIQRIKSSYQQTNTIDKNSIKNECNYVSIQKHQSRPGLQIETNFNGSQKYFENRIYPSTTRNIKVQYQYNISKIDS</sequence>
<evidence type="ECO:0000256" key="3">
    <source>
        <dbReference type="ARBA" id="ARBA00022801"/>
    </source>
</evidence>
<dbReference type="EMBL" id="CAJJDO010000009">
    <property type="protein sequence ID" value="CAD8140718.1"/>
    <property type="molecule type" value="Genomic_DNA"/>
</dbReference>
<keyword evidence="9" id="KW-1185">Reference proteome</keyword>
<gene>
    <name evidence="8" type="ORF">PPENT_87.1.T0090246</name>
</gene>
<reference evidence="8" key="1">
    <citation type="submission" date="2021-01" db="EMBL/GenBank/DDBJ databases">
        <authorList>
            <consortium name="Genoscope - CEA"/>
            <person name="William W."/>
        </authorList>
    </citation>
    <scope>NUCLEOTIDE SEQUENCE</scope>
</reference>
<dbReference type="SMART" id="SM00195">
    <property type="entry name" value="DSPc"/>
    <property type="match status" value="1"/>
</dbReference>
<dbReference type="GO" id="GO:0043409">
    <property type="term" value="P:negative regulation of MAPK cascade"/>
    <property type="evidence" value="ECO:0007669"/>
    <property type="project" value="TreeGrafter"/>
</dbReference>
<dbReference type="CDD" id="cd14498">
    <property type="entry name" value="DSP"/>
    <property type="match status" value="1"/>
</dbReference>
<evidence type="ECO:0000256" key="5">
    <source>
        <dbReference type="SAM" id="Coils"/>
    </source>
</evidence>
<dbReference type="EC" id="3.1.3.48" evidence="2"/>
<keyword evidence="5" id="KW-0175">Coiled coil</keyword>
<dbReference type="AlphaFoldDB" id="A0A8S1SLD8"/>
<dbReference type="PANTHER" id="PTHR10159:SF519">
    <property type="entry name" value="DUAL SPECIFICITY PROTEIN PHOSPHATASE MPK3"/>
    <property type="match status" value="1"/>
</dbReference>
<keyword evidence="4" id="KW-0904">Protein phosphatase</keyword>
<dbReference type="PROSITE" id="PS50054">
    <property type="entry name" value="TYR_PHOSPHATASE_DUAL"/>
    <property type="match status" value="1"/>
</dbReference>
<dbReference type="Pfam" id="PF00782">
    <property type="entry name" value="DSPc"/>
    <property type="match status" value="1"/>
</dbReference>
<keyword evidence="3" id="KW-0378">Hydrolase</keyword>
<dbReference type="InterPro" id="IPR020422">
    <property type="entry name" value="TYR_PHOSPHATASE_DUAL_dom"/>
</dbReference>
<name>A0A8S1SLD8_9CILI</name>
<dbReference type="GO" id="GO:0033550">
    <property type="term" value="F:MAP kinase tyrosine phosphatase activity"/>
    <property type="evidence" value="ECO:0007669"/>
    <property type="project" value="TreeGrafter"/>
</dbReference>
<evidence type="ECO:0000259" key="7">
    <source>
        <dbReference type="PROSITE" id="PS50056"/>
    </source>
</evidence>
<proteinExistence type="inferred from homology"/>
<dbReference type="InterPro" id="IPR003595">
    <property type="entry name" value="Tyr_Pase_cat"/>
</dbReference>
<comment type="similarity">
    <text evidence="1">Belongs to the protein-tyrosine phosphatase family. Non-receptor class dual specificity subfamily.</text>
</comment>